<dbReference type="HOGENOM" id="CLU_010309_1_0_0"/>
<keyword evidence="6" id="KW-0347">Helicase</keyword>
<evidence type="ECO:0000259" key="4">
    <source>
        <dbReference type="PROSITE" id="PS51192"/>
    </source>
</evidence>
<dbReference type="EMBL" id="CP003254">
    <property type="protein sequence ID" value="AFH40178.1"/>
    <property type="molecule type" value="Genomic_DNA"/>
</dbReference>
<dbReference type="GO" id="GO:0003678">
    <property type="term" value="F:DNA helicase activity"/>
    <property type="evidence" value="ECO:0007669"/>
    <property type="project" value="InterPro"/>
</dbReference>
<dbReference type="PROSITE" id="PS51192">
    <property type="entry name" value="HELICASE_ATP_BIND_1"/>
    <property type="match status" value="1"/>
</dbReference>
<reference evidence="6 7" key="1">
    <citation type="journal article" date="2013" name="Genome Announc.">
        <title>Whole Genome Sequencing of Thermus oshimai JL-2 and Thermus thermophilus JL-18, Incomplete Denitrifiers from the United States Great Basin.</title>
        <authorList>
            <person name="Murugapiran S.K."/>
            <person name="Huntemann M."/>
            <person name="Wei C.L."/>
            <person name="Han J."/>
            <person name="Detter J.C."/>
            <person name="Han C.S."/>
            <person name="Erkkila T.H."/>
            <person name="Teshima H."/>
            <person name="Chen A."/>
            <person name="Kyrpides N."/>
            <person name="Mavrommatis K."/>
            <person name="Markowitz V."/>
            <person name="Szeto E."/>
            <person name="Ivanova N."/>
            <person name="Pagani I."/>
            <person name="Lam J."/>
            <person name="McDonald A.I."/>
            <person name="Dodsworth J.A."/>
            <person name="Pati A."/>
            <person name="Goodwin L."/>
            <person name="Peters L."/>
            <person name="Pitluck S."/>
            <person name="Woyke T."/>
            <person name="Hedlund B.P."/>
        </authorList>
    </citation>
    <scope>NUCLEOTIDE SEQUENCE [LARGE SCALE GENOMIC DNA]</scope>
    <source>
        <strain evidence="6 7">JL-18</strain>
        <plasmid evidence="6 7">pTTJL1802</plasmid>
    </source>
</reference>
<dbReference type="GO" id="GO:0016787">
    <property type="term" value="F:hydrolase activity"/>
    <property type="evidence" value="ECO:0007669"/>
    <property type="project" value="UniProtKB-KW"/>
</dbReference>
<keyword evidence="6" id="KW-0614">Plasmid</keyword>
<dbReference type="SMART" id="SM00487">
    <property type="entry name" value="DEXDc"/>
    <property type="match status" value="1"/>
</dbReference>
<dbReference type="GO" id="GO:0006338">
    <property type="term" value="P:chromatin remodeling"/>
    <property type="evidence" value="ECO:0007669"/>
    <property type="project" value="InterPro"/>
</dbReference>
<proteinExistence type="predicted"/>
<dbReference type="CDD" id="cd18793">
    <property type="entry name" value="SF2_C_SNF"/>
    <property type="match status" value="1"/>
</dbReference>
<dbReference type="InterPro" id="IPR014001">
    <property type="entry name" value="Helicase_ATP-bd"/>
</dbReference>
<dbReference type="Gene3D" id="3.40.50.300">
    <property type="entry name" value="P-loop containing nucleotide triphosphate hydrolases"/>
    <property type="match status" value="2"/>
</dbReference>
<keyword evidence="3" id="KW-0067">ATP-binding</keyword>
<accession>H9ZV18</accession>
<feature type="domain" description="Helicase C-terminal" evidence="5">
    <location>
        <begin position="471"/>
        <end position="621"/>
    </location>
</feature>
<evidence type="ECO:0000256" key="2">
    <source>
        <dbReference type="ARBA" id="ARBA00022801"/>
    </source>
</evidence>
<dbReference type="InterPro" id="IPR027417">
    <property type="entry name" value="P-loop_NTPase"/>
</dbReference>
<organism evidence="6 7">
    <name type="scientific">Thermus thermophilus JL-18</name>
    <dbReference type="NCBI Taxonomy" id="798128"/>
    <lineage>
        <taxon>Bacteria</taxon>
        <taxon>Thermotogati</taxon>
        <taxon>Deinococcota</taxon>
        <taxon>Deinococci</taxon>
        <taxon>Thermales</taxon>
        <taxon>Thermaceae</taxon>
        <taxon>Thermus</taxon>
    </lineage>
</organism>
<feature type="domain" description="Helicase ATP-binding" evidence="4">
    <location>
        <begin position="89"/>
        <end position="313"/>
    </location>
</feature>
<dbReference type="PANTHER" id="PTHR47157:SF1">
    <property type="entry name" value="CHROMODOMAIN-HELICASE-DNA-BINDING PROTEIN 1-LIKE"/>
    <property type="match status" value="1"/>
</dbReference>
<evidence type="ECO:0000256" key="1">
    <source>
        <dbReference type="ARBA" id="ARBA00022741"/>
    </source>
</evidence>
<dbReference type="Pfam" id="PF00271">
    <property type="entry name" value="Helicase_C"/>
    <property type="match status" value="1"/>
</dbReference>
<dbReference type="PANTHER" id="PTHR47157">
    <property type="entry name" value="CHROMODOMAIN-HELICASE-DNA-BINDING PROTEIN 1-LIKE"/>
    <property type="match status" value="1"/>
</dbReference>
<evidence type="ECO:0000313" key="6">
    <source>
        <dbReference type="EMBL" id="AFH40178.1"/>
    </source>
</evidence>
<dbReference type="SUPFAM" id="SSF52540">
    <property type="entry name" value="P-loop containing nucleoside triphosphate hydrolases"/>
    <property type="match status" value="2"/>
</dbReference>
<dbReference type="Proteomes" id="UP000007388">
    <property type="component" value="Plasmid pTTJL1802"/>
</dbReference>
<keyword evidence="1" id="KW-0547">Nucleotide-binding</keyword>
<dbReference type="AlphaFoldDB" id="H9ZV18"/>
<dbReference type="GO" id="GO:0005524">
    <property type="term" value="F:ATP binding"/>
    <property type="evidence" value="ECO:0007669"/>
    <property type="project" value="UniProtKB-KW"/>
</dbReference>
<dbReference type="InterPro" id="IPR001650">
    <property type="entry name" value="Helicase_C-like"/>
</dbReference>
<evidence type="ECO:0000313" key="7">
    <source>
        <dbReference type="Proteomes" id="UP000007388"/>
    </source>
</evidence>
<dbReference type="PATRIC" id="fig|798128.4.peg.2284"/>
<geneLocation type="plasmid" evidence="6 7">
    <name>pTTJL1802</name>
</geneLocation>
<name>H9ZV18_THETH</name>
<evidence type="ECO:0000256" key="3">
    <source>
        <dbReference type="ARBA" id="ARBA00022840"/>
    </source>
</evidence>
<dbReference type="PROSITE" id="PS51194">
    <property type="entry name" value="HELICASE_CTER"/>
    <property type="match status" value="1"/>
</dbReference>
<sequence length="708" mass="78386">MTSPAGVYGAGLGGQKAPSYPGRGAFRPRGLGWRWPMPITLSQFLRRYGKDLFRATEAKLPPLVQEPRLTWSRGRRPMGAQALAITGVAEALRRHGVGILAAEMGTGKTFMGVRAALELDPQGAFLVLCPPHLVEKWAREVEMEGAHAVVLRERQDLEALRQAPRPLFAVLSRERAKLGPGWEPAVAYRTVLKREEGRRVPVKVAVCPRCGHPVEKLPKTRRTTCPKCREPLWQVRPPRREALAHALKRLLPKGFFQAVILDEAHEYKGADSAQGLTAAGLISWVGKVILLTGTLFGGYASSIYHLLARAAPRFREEFPTEAAFVARYGLFKRVRRERSEGGYGYYTRRRETRTQTYERPGVSPLLLTHLVDKTAFVRLPEVAEALPPYGEEVVLLDMDEAHRVAYEAFAKGLSGAAKRSLSKGRRFLGVLIQAGLQVPDTTWQEEAVADPETGKTVAHFAPLPPDYRHAKERKLISLLAAERLKGRRSIVYVQGTERRDQLARLASILEAEGFRPIVLRADTVRPEEREAWLKAQVEKGGDVLLCHPRVVQTGLDLVDFPTIVFYQPEYSVYTLRQAARRSWRIGQRHPVRVVYMAYRGTLQEAALTLIAQKARSSLALEGELVEGGLVSAAEEDPTVALAKALAGAVRLTWEGEGVGLEGEATGKASAGRAKAPALPVLPEGRWVRTRRGRVFLPPGQPVLFAEVL</sequence>
<protein>
    <submittedName>
        <fullName evidence="6">DNA/RNA helicase, superfamily II, SNF2 family</fullName>
    </submittedName>
</protein>
<keyword evidence="2" id="KW-0378">Hydrolase</keyword>
<dbReference type="InterPro" id="IPR049730">
    <property type="entry name" value="SNF2/RAD54-like_C"/>
</dbReference>
<dbReference type="KEGG" id="ttl:TtJL18_2350"/>
<evidence type="ECO:0000259" key="5">
    <source>
        <dbReference type="PROSITE" id="PS51194"/>
    </source>
</evidence>
<gene>
    <name evidence="6" type="ORF">TtJL18_2350</name>
</gene>
<dbReference type="GO" id="GO:0006281">
    <property type="term" value="P:DNA repair"/>
    <property type="evidence" value="ECO:0007669"/>
    <property type="project" value="InterPro"/>
</dbReference>
<dbReference type="InterPro" id="IPR031053">
    <property type="entry name" value="ALC1"/>
</dbReference>